<name>A0A5B8J994_9ACTN</name>
<organism evidence="1 2">
    <name type="scientific">Streptomyces qinzhouensis</name>
    <dbReference type="NCBI Taxonomy" id="2599401"/>
    <lineage>
        <taxon>Bacteria</taxon>
        <taxon>Bacillati</taxon>
        <taxon>Actinomycetota</taxon>
        <taxon>Actinomycetes</taxon>
        <taxon>Kitasatosporales</taxon>
        <taxon>Streptomycetaceae</taxon>
        <taxon>Streptomyces</taxon>
    </lineage>
</organism>
<gene>
    <name evidence="1" type="ORF">FQU76_07770</name>
</gene>
<accession>A0A5B8J994</accession>
<dbReference type="KEGG" id="sqz:FQU76_07770"/>
<dbReference type="Proteomes" id="UP000320580">
    <property type="component" value="Chromosome"/>
</dbReference>
<reference evidence="1 2" key="1">
    <citation type="submission" date="2019-07" db="EMBL/GenBank/DDBJ databases">
        <authorList>
            <person name="Zhu P."/>
        </authorList>
    </citation>
    <scope>NUCLEOTIDE SEQUENCE [LARGE SCALE GENOMIC DNA]</scope>
    <source>
        <strain evidence="1 2">SSL-25</strain>
    </source>
</reference>
<protein>
    <submittedName>
        <fullName evidence="1">Uncharacterized protein</fullName>
    </submittedName>
</protein>
<proteinExistence type="predicted"/>
<dbReference type="AlphaFoldDB" id="A0A5B8J994"/>
<evidence type="ECO:0000313" key="2">
    <source>
        <dbReference type="Proteomes" id="UP000320580"/>
    </source>
</evidence>
<evidence type="ECO:0000313" key="1">
    <source>
        <dbReference type="EMBL" id="QDY76451.1"/>
    </source>
</evidence>
<sequence length="77" mass="7964">MVKRLGLAIASVAASAGLVLGTAGTAEASWWVPRSHHPTTTACGDAGRAGAAQGLWSPIFFCDQIAPGVVELRVRYN</sequence>
<dbReference type="OrthoDB" id="4453671at2"/>
<keyword evidence="2" id="KW-1185">Reference proteome</keyword>
<dbReference type="RefSeq" id="WP_146479747.1">
    <property type="nucleotide sequence ID" value="NZ_CP042266.1"/>
</dbReference>
<dbReference type="EMBL" id="CP042266">
    <property type="protein sequence ID" value="QDY76451.1"/>
    <property type="molecule type" value="Genomic_DNA"/>
</dbReference>